<reference evidence="2 3" key="1">
    <citation type="submission" date="2018-04" db="EMBL/GenBank/DDBJ databases">
        <authorList>
            <person name="Zhang X."/>
            <person name="Yuan J."/>
            <person name="Li F."/>
            <person name="Xiang J."/>
        </authorList>
    </citation>
    <scope>NUCLEOTIDE SEQUENCE [LARGE SCALE GENOMIC DNA]</scope>
    <source>
        <tissue evidence="2">Muscle</tissue>
    </source>
</reference>
<evidence type="ECO:0000256" key="1">
    <source>
        <dbReference type="SAM" id="MobiDB-lite"/>
    </source>
</evidence>
<feature type="non-terminal residue" evidence="2">
    <location>
        <position position="207"/>
    </location>
</feature>
<evidence type="ECO:0000313" key="2">
    <source>
        <dbReference type="EMBL" id="ROT75199.1"/>
    </source>
</evidence>
<feature type="compositionally biased region" description="Acidic residues" evidence="1">
    <location>
        <begin position="30"/>
        <end position="42"/>
    </location>
</feature>
<keyword evidence="3" id="KW-1185">Reference proteome</keyword>
<accession>A0A3R7QDF8</accession>
<organism evidence="2 3">
    <name type="scientific">Penaeus vannamei</name>
    <name type="common">Whiteleg shrimp</name>
    <name type="synonym">Litopenaeus vannamei</name>
    <dbReference type="NCBI Taxonomy" id="6689"/>
    <lineage>
        <taxon>Eukaryota</taxon>
        <taxon>Metazoa</taxon>
        <taxon>Ecdysozoa</taxon>
        <taxon>Arthropoda</taxon>
        <taxon>Crustacea</taxon>
        <taxon>Multicrustacea</taxon>
        <taxon>Malacostraca</taxon>
        <taxon>Eumalacostraca</taxon>
        <taxon>Eucarida</taxon>
        <taxon>Decapoda</taxon>
        <taxon>Dendrobranchiata</taxon>
        <taxon>Penaeoidea</taxon>
        <taxon>Penaeidae</taxon>
        <taxon>Penaeus</taxon>
    </lineage>
</organism>
<dbReference type="AlphaFoldDB" id="A0A3R7QDF8"/>
<dbReference type="EMBL" id="QCYY01001803">
    <property type="protein sequence ID" value="ROT75199.1"/>
    <property type="molecule type" value="Genomic_DNA"/>
</dbReference>
<proteinExistence type="predicted"/>
<dbReference type="OrthoDB" id="6374755at2759"/>
<comment type="caution">
    <text evidence="2">The sequence shown here is derived from an EMBL/GenBank/DDBJ whole genome shotgun (WGS) entry which is preliminary data.</text>
</comment>
<feature type="region of interest" description="Disordered" evidence="1">
    <location>
        <begin position="67"/>
        <end position="91"/>
    </location>
</feature>
<evidence type="ECO:0000313" key="3">
    <source>
        <dbReference type="Proteomes" id="UP000283509"/>
    </source>
</evidence>
<feature type="region of interest" description="Disordered" evidence="1">
    <location>
        <begin position="26"/>
        <end position="51"/>
    </location>
</feature>
<dbReference type="Proteomes" id="UP000283509">
    <property type="component" value="Unassembled WGS sequence"/>
</dbReference>
<reference evidence="2 3" key="2">
    <citation type="submission" date="2019-01" db="EMBL/GenBank/DDBJ databases">
        <title>The decoding of complex shrimp genome reveals the adaptation for benthos swimmer, frequently molting mechanism and breeding impact on genome.</title>
        <authorList>
            <person name="Sun Y."/>
            <person name="Gao Y."/>
            <person name="Yu Y."/>
        </authorList>
    </citation>
    <scope>NUCLEOTIDE SEQUENCE [LARGE SCALE GENOMIC DNA]</scope>
    <source>
        <tissue evidence="2">Muscle</tissue>
    </source>
</reference>
<sequence length="207" mass="22839">MNIPRVWQHKRGLDDESVAVLLENLPSDYGDTDTEDDTDDEAPGSRDLINNDPRVQEECCTIIIGGDETAPDADVGNPDMDGRPITSEDDQTSQRTLLFVSAVVLLAESSRALQDEGPAKGKFFLKSYSTTTFTMLSTFTTVVPFQCFFTSDGVEDCQGRKLRRLRKLSIDVDEVVDSSLTSSKGEIKGDVEQEADANPSERVFFTL</sequence>
<name>A0A3R7QDF8_PENVA</name>
<protein>
    <submittedName>
        <fullName evidence="2">Uncharacterized protein</fullName>
    </submittedName>
</protein>
<gene>
    <name evidence="2" type="ORF">C7M84_006283</name>
</gene>